<name>T1BGV3_9ZZZZ</name>
<reference evidence="2" key="1">
    <citation type="submission" date="2013-08" db="EMBL/GenBank/DDBJ databases">
        <authorList>
            <person name="Mendez C."/>
            <person name="Richter M."/>
            <person name="Ferrer M."/>
            <person name="Sanchez J."/>
        </authorList>
    </citation>
    <scope>NUCLEOTIDE SEQUENCE</scope>
</reference>
<dbReference type="SUPFAM" id="SSF50249">
    <property type="entry name" value="Nucleic acid-binding proteins"/>
    <property type="match status" value="1"/>
</dbReference>
<sequence>MSANSASEHANADHATCPTCGRPIRAAPAPVSPGIASLRPNTEAFVEATVASVGPTREVDTTRGPAEVADAMLQDATGSVKLVLWGPQIGKVQAGQRVKLAGAWVKEYRGTAPALAGAQRVDGGP</sequence>
<feature type="region of interest" description="Disordered" evidence="1">
    <location>
        <begin position="1"/>
        <end position="35"/>
    </location>
</feature>
<dbReference type="AlphaFoldDB" id="T1BGV3"/>
<dbReference type="EMBL" id="AUZY01002459">
    <property type="protein sequence ID" value="EQD72191.1"/>
    <property type="molecule type" value="Genomic_DNA"/>
</dbReference>
<comment type="caution">
    <text evidence="2">The sequence shown here is derived from an EMBL/GenBank/DDBJ whole genome shotgun (WGS) entry which is preliminary data.</text>
</comment>
<dbReference type="Gene3D" id="2.40.50.140">
    <property type="entry name" value="Nucleic acid-binding proteins"/>
    <property type="match status" value="1"/>
</dbReference>
<protein>
    <submittedName>
        <fullName evidence="2">Single-stranded DNA-binding protein</fullName>
    </submittedName>
</protein>
<accession>T1BGV3</accession>
<reference evidence="2" key="2">
    <citation type="journal article" date="2014" name="ISME J.">
        <title>Microbial stratification in low pH oxic and suboxic macroscopic growths along an acid mine drainage.</title>
        <authorList>
            <person name="Mendez-Garcia C."/>
            <person name="Mesa V."/>
            <person name="Sprenger R.R."/>
            <person name="Richter M."/>
            <person name="Diez M.S."/>
            <person name="Solano J."/>
            <person name="Bargiela R."/>
            <person name="Golyshina O.V."/>
            <person name="Manteca A."/>
            <person name="Ramos J.L."/>
            <person name="Gallego J.R."/>
            <person name="Llorente I."/>
            <person name="Martins Dos Santos V.A."/>
            <person name="Jensen O.N."/>
            <person name="Pelaez A.I."/>
            <person name="Sanchez J."/>
            <person name="Ferrer M."/>
        </authorList>
    </citation>
    <scope>NUCLEOTIDE SEQUENCE</scope>
</reference>
<gene>
    <name evidence="2" type="ORF">B1B_03949</name>
</gene>
<dbReference type="CDD" id="cd04491">
    <property type="entry name" value="SoSSB_OBF"/>
    <property type="match status" value="1"/>
</dbReference>
<feature type="non-terminal residue" evidence="2">
    <location>
        <position position="125"/>
    </location>
</feature>
<organism evidence="2">
    <name type="scientific">mine drainage metagenome</name>
    <dbReference type="NCBI Taxonomy" id="410659"/>
    <lineage>
        <taxon>unclassified sequences</taxon>
        <taxon>metagenomes</taxon>
        <taxon>ecological metagenomes</taxon>
    </lineage>
</organism>
<keyword evidence="2" id="KW-0238">DNA-binding</keyword>
<evidence type="ECO:0000256" key="1">
    <source>
        <dbReference type="SAM" id="MobiDB-lite"/>
    </source>
</evidence>
<dbReference type="InterPro" id="IPR012340">
    <property type="entry name" value="NA-bd_OB-fold"/>
</dbReference>
<dbReference type="GO" id="GO:0003677">
    <property type="term" value="F:DNA binding"/>
    <property type="evidence" value="ECO:0007669"/>
    <property type="project" value="UniProtKB-KW"/>
</dbReference>
<proteinExistence type="predicted"/>
<evidence type="ECO:0000313" key="2">
    <source>
        <dbReference type="EMBL" id="EQD72191.1"/>
    </source>
</evidence>